<evidence type="ECO:0000313" key="1">
    <source>
        <dbReference type="EMBL" id="KAI6090436.1"/>
    </source>
</evidence>
<comment type="caution">
    <text evidence="1">The sequence shown here is derived from an EMBL/GenBank/DDBJ whole genome shotgun (WGS) entry which is preliminary data.</text>
</comment>
<keyword evidence="2" id="KW-1185">Reference proteome</keyword>
<name>A0ACC0DCF4_9PEZI</name>
<proteinExistence type="predicted"/>
<dbReference type="Proteomes" id="UP001497680">
    <property type="component" value="Unassembled WGS sequence"/>
</dbReference>
<dbReference type="EMBL" id="MU394291">
    <property type="protein sequence ID" value="KAI6090436.1"/>
    <property type="molecule type" value="Genomic_DNA"/>
</dbReference>
<sequence>MVVDDRGPQLAAVTLFFLGLAALIVSLRCYVRLYILKVFQVEDWLAVASMACFIAYATIVMQSISYGAGKHLDAVPVEQIPLALKARWAGELAYVVTSMFTKFTVGLFLLRICSRAWQKSVLCTTLLVCLVYHVFYTFMTAFQCQPVSFYWLKYTPGAIGKCWSDDLVIGCTYVAATINATTDWILGLLPIALVQNLGLSGRSKILVSGTLALGSIASSATIVRIPYIWQLTQPGDFMYEFTDLAIWSTAEVGLGIVASSIATLRPLVRRVFGGSSSSSPSLPSSSRHHSRSYTARPFYHYSWRRSGTVAVHHSRTRSGSPKEEQEYYRMGRGSWRRESSGEAEAEPKMPELVRLREMRVEGCG</sequence>
<reference evidence="1 2" key="1">
    <citation type="journal article" date="2022" name="New Phytol.">
        <title>Ecological generalism drives hyperdiversity of secondary metabolite gene clusters in xylarialean endophytes.</title>
        <authorList>
            <person name="Franco M.E.E."/>
            <person name="Wisecaver J.H."/>
            <person name="Arnold A.E."/>
            <person name="Ju Y.M."/>
            <person name="Slot J.C."/>
            <person name="Ahrendt S."/>
            <person name="Moore L.P."/>
            <person name="Eastman K.E."/>
            <person name="Scott K."/>
            <person name="Konkel Z."/>
            <person name="Mondo S.J."/>
            <person name="Kuo A."/>
            <person name="Hayes R.D."/>
            <person name="Haridas S."/>
            <person name="Andreopoulos B."/>
            <person name="Riley R."/>
            <person name="LaButti K."/>
            <person name="Pangilinan J."/>
            <person name="Lipzen A."/>
            <person name="Amirebrahimi M."/>
            <person name="Yan J."/>
            <person name="Adam C."/>
            <person name="Keymanesh K."/>
            <person name="Ng V."/>
            <person name="Louie K."/>
            <person name="Northen T."/>
            <person name="Drula E."/>
            <person name="Henrissat B."/>
            <person name="Hsieh H.M."/>
            <person name="Youens-Clark K."/>
            <person name="Lutzoni F."/>
            <person name="Miadlikowska J."/>
            <person name="Eastwood D.C."/>
            <person name="Hamelin R.C."/>
            <person name="Grigoriev I.V."/>
            <person name="U'Ren J.M."/>
        </authorList>
    </citation>
    <scope>NUCLEOTIDE SEQUENCE [LARGE SCALE GENOMIC DNA]</scope>
    <source>
        <strain evidence="1 2">ER1909</strain>
    </source>
</reference>
<protein>
    <submittedName>
        <fullName evidence="1">Uncharacterized protein</fullName>
    </submittedName>
</protein>
<accession>A0ACC0DCF4</accession>
<evidence type="ECO:0000313" key="2">
    <source>
        <dbReference type="Proteomes" id="UP001497680"/>
    </source>
</evidence>
<gene>
    <name evidence="1" type="ORF">F4821DRAFT_30845</name>
</gene>
<organism evidence="1 2">
    <name type="scientific">Hypoxylon rubiginosum</name>
    <dbReference type="NCBI Taxonomy" id="110542"/>
    <lineage>
        <taxon>Eukaryota</taxon>
        <taxon>Fungi</taxon>
        <taxon>Dikarya</taxon>
        <taxon>Ascomycota</taxon>
        <taxon>Pezizomycotina</taxon>
        <taxon>Sordariomycetes</taxon>
        <taxon>Xylariomycetidae</taxon>
        <taxon>Xylariales</taxon>
        <taxon>Hypoxylaceae</taxon>
        <taxon>Hypoxylon</taxon>
    </lineage>
</organism>